<accession>A0A9X3S286</accession>
<dbReference type="Gene3D" id="3.30.300.20">
    <property type="match status" value="1"/>
</dbReference>
<dbReference type="SUPFAM" id="SSF82708">
    <property type="entry name" value="R3H domain"/>
    <property type="match status" value="1"/>
</dbReference>
<feature type="domain" description="R3H" evidence="1">
    <location>
        <begin position="79"/>
        <end position="145"/>
    </location>
</feature>
<dbReference type="PANTHER" id="PTHR35800:SF1">
    <property type="entry name" value="RNA-BINDING PROTEIN KHPB"/>
    <property type="match status" value="1"/>
</dbReference>
<dbReference type="InterPro" id="IPR001374">
    <property type="entry name" value="R3H_dom"/>
</dbReference>
<dbReference type="InterPro" id="IPR038008">
    <property type="entry name" value="Jag_KH"/>
</dbReference>
<dbReference type="Pfam" id="PF13083">
    <property type="entry name" value="KH_KhpA-B"/>
    <property type="match status" value="1"/>
</dbReference>
<dbReference type="InterPro" id="IPR039247">
    <property type="entry name" value="KhpB"/>
</dbReference>
<evidence type="ECO:0000313" key="2">
    <source>
        <dbReference type="EMBL" id="MDA0162017.1"/>
    </source>
</evidence>
<reference evidence="2" key="1">
    <citation type="submission" date="2022-10" db="EMBL/GenBank/DDBJ databases">
        <title>The WGS of Solirubrobacter ginsenosidimutans DSM 21036.</title>
        <authorList>
            <person name="Jiang Z."/>
        </authorList>
    </citation>
    <scope>NUCLEOTIDE SEQUENCE</scope>
    <source>
        <strain evidence="2">DSM 21036</strain>
    </source>
</reference>
<comment type="caution">
    <text evidence="2">The sequence shown here is derived from an EMBL/GenBank/DDBJ whole genome shotgun (WGS) entry which is preliminary data.</text>
</comment>
<sequence length="145" mass="15951">MKDLLEHISDALALDADVLVEEEGRNITATLEGDDLGLFIGRHGQTIDAVQHLAFKAATRDHPPAAGLRVVVDAAGYRERRELALQRQADEAAEKAVDTSRPVALDAMSATERKVVHEYLKDREDVETYSEGTEPDRHLVVAPLD</sequence>
<dbReference type="GO" id="GO:0003723">
    <property type="term" value="F:RNA binding"/>
    <property type="evidence" value="ECO:0007669"/>
    <property type="project" value="InterPro"/>
</dbReference>
<dbReference type="CDD" id="cd02414">
    <property type="entry name" value="KH-II_Jag"/>
    <property type="match status" value="1"/>
</dbReference>
<dbReference type="AlphaFoldDB" id="A0A9X3S286"/>
<dbReference type="PROSITE" id="PS51061">
    <property type="entry name" value="R3H"/>
    <property type="match status" value="1"/>
</dbReference>
<gene>
    <name evidence="2" type="ORF">OM076_17210</name>
</gene>
<evidence type="ECO:0000313" key="3">
    <source>
        <dbReference type="Proteomes" id="UP001149140"/>
    </source>
</evidence>
<protein>
    <submittedName>
        <fullName evidence="2">KH domain-containing protein</fullName>
    </submittedName>
</protein>
<dbReference type="Proteomes" id="UP001149140">
    <property type="component" value="Unassembled WGS sequence"/>
</dbReference>
<organism evidence="2 3">
    <name type="scientific">Solirubrobacter ginsenosidimutans</name>
    <dbReference type="NCBI Taxonomy" id="490573"/>
    <lineage>
        <taxon>Bacteria</taxon>
        <taxon>Bacillati</taxon>
        <taxon>Actinomycetota</taxon>
        <taxon>Thermoleophilia</taxon>
        <taxon>Solirubrobacterales</taxon>
        <taxon>Solirubrobacteraceae</taxon>
        <taxon>Solirubrobacter</taxon>
    </lineage>
</organism>
<proteinExistence type="predicted"/>
<dbReference type="InterPro" id="IPR036867">
    <property type="entry name" value="R3H_dom_sf"/>
</dbReference>
<name>A0A9X3S286_9ACTN</name>
<dbReference type="Gene3D" id="3.30.1370.50">
    <property type="entry name" value="R3H-like domain"/>
    <property type="match status" value="1"/>
</dbReference>
<evidence type="ECO:0000259" key="1">
    <source>
        <dbReference type="PROSITE" id="PS51061"/>
    </source>
</evidence>
<dbReference type="InterPro" id="IPR015946">
    <property type="entry name" value="KH_dom-like_a/b"/>
</dbReference>
<keyword evidence="3" id="KW-1185">Reference proteome</keyword>
<dbReference type="CDD" id="cd02644">
    <property type="entry name" value="R3H_jag"/>
    <property type="match status" value="1"/>
</dbReference>
<dbReference type="Pfam" id="PF01424">
    <property type="entry name" value="R3H"/>
    <property type="match status" value="1"/>
</dbReference>
<dbReference type="EMBL" id="JAPDOD010000015">
    <property type="protein sequence ID" value="MDA0162017.1"/>
    <property type="molecule type" value="Genomic_DNA"/>
</dbReference>
<dbReference type="SMART" id="SM00393">
    <property type="entry name" value="R3H"/>
    <property type="match status" value="1"/>
</dbReference>
<dbReference type="PANTHER" id="PTHR35800">
    <property type="entry name" value="PROTEIN JAG"/>
    <property type="match status" value="1"/>
</dbReference>
<dbReference type="InterPro" id="IPR034079">
    <property type="entry name" value="R3H_KhpB"/>
</dbReference>